<evidence type="ECO:0000259" key="1">
    <source>
        <dbReference type="Pfam" id="PF17803"/>
    </source>
</evidence>
<dbReference type="RefSeq" id="WP_049166420.1">
    <property type="nucleotide sequence ID" value="NZ_CP010587.1"/>
</dbReference>
<dbReference type="EMBL" id="CP010587">
    <property type="protein sequence ID" value="AKP80318.1"/>
    <property type="molecule type" value="Genomic_DNA"/>
</dbReference>
<organism evidence="2 3">
    <name type="scientific">Priestia megaterium Q3</name>
    <dbReference type="NCBI Taxonomy" id="1452722"/>
    <lineage>
        <taxon>Bacteria</taxon>
        <taxon>Bacillati</taxon>
        <taxon>Bacillota</taxon>
        <taxon>Bacilli</taxon>
        <taxon>Bacillales</taxon>
        <taxon>Bacillaceae</taxon>
        <taxon>Priestia</taxon>
    </lineage>
</organism>
<dbReference type="AlphaFoldDB" id="A0A830PW25"/>
<gene>
    <name evidence="2" type="ORF">AS52_05420</name>
</gene>
<dbReference type="Pfam" id="PF17803">
    <property type="entry name" value="Cadherin_4"/>
    <property type="match status" value="1"/>
</dbReference>
<name>A0A830PW25_PRIMG</name>
<dbReference type="InterPro" id="IPR040853">
    <property type="entry name" value="RapA2_cadherin-like"/>
</dbReference>
<keyword evidence="2" id="KW-0614">Plasmid</keyword>
<dbReference type="Proteomes" id="UP000036410">
    <property type="component" value="Plasmid p1"/>
</dbReference>
<reference evidence="2 3" key="1">
    <citation type="submission" date="2015-01" db="EMBL/GenBank/DDBJ databases">
        <title>Genome sequence of bacillus megaterium Q3.</title>
        <authorList>
            <person name="Wang Y."/>
            <person name="Luo K."/>
            <person name="Bai L."/>
            <person name="Luo F."/>
        </authorList>
    </citation>
    <scope>NUCLEOTIDE SEQUENCE [LARGE SCALE GENOMIC DNA]</scope>
    <source>
        <strain evidence="2 3">Q3</strain>
        <plasmid evidence="2 3">p1</plasmid>
    </source>
</reference>
<proteinExistence type="predicted"/>
<feature type="domain" description="RapA2 cadherin-like" evidence="1">
    <location>
        <begin position="20"/>
        <end position="78"/>
    </location>
</feature>
<geneLocation type="plasmid" evidence="2 3">
    <name>p1</name>
</geneLocation>
<evidence type="ECO:0000313" key="3">
    <source>
        <dbReference type="Proteomes" id="UP000036410"/>
    </source>
</evidence>
<sequence length="88" mass="9505">MGQINLRYCVRWSGGTAVSTVTINVIPVNDPPITADLAFTINEDTPLTNQIPAFDPDGDPLTFTLLNPPPSNGSVVLGQMEYLPIHQI</sequence>
<evidence type="ECO:0000313" key="2">
    <source>
        <dbReference type="EMBL" id="AKP80318.1"/>
    </source>
</evidence>
<protein>
    <recommendedName>
        <fullName evidence="1">RapA2 cadherin-like domain-containing protein</fullName>
    </recommendedName>
</protein>
<accession>A0A830PW25</accession>